<feature type="transmembrane region" description="Helical" evidence="1">
    <location>
        <begin position="12"/>
        <end position="30"/>
    </location>
</feature>
<dbReference type="AlphaFoldDB" id="A0A0G1VR64"/>
<keyword evidence="1" id="KW-0472">Membrane</keyword>
<name>A0A0G1VR64_9BACT</name>
<evidence type="ECO:0000256" key="1">
    <source>
        <dbReference type="SAM" id="Phobius"/>
    </source>
</evidence>
<sequence>MHNKAFFRRFGSLIILLVFIIITSIGIYFGSDYLFALENIEVAPDTLQVTVNEDKMPKNLLFFPAGKVREDILRDNPILASLQLKKKFPHTLVIIAKRREPIAIIRLESIVGLIDREGYIVGIDDGTAFLPRIALEPFPVAVGQHVIDQSVRAALTLIAALPQEYTVQQITRFDRLSIMGELGEINIIIPQDIDPDNFSSTLQTILSGFRIKGSMPTRIDLRFDKPIIQF</sequence>
<keyword evidence="1" id="KW-0812">Transmembrane</keyword>
<gene>
    <name evidence="2" type="ORF">UY08_C0014G0005</name>
</gene>
<proteinExistence type="predicted"/>
<evidence type="ECO:0000313" key="3">
    <source>
        <dbReference type="Proteomes" id="UP000034212"/>
    </source>
</evidence>
<comment type="caution">
    <text evidence="2">The sequence shown here is derived from an EMBL/GenBank/DDBJ whole genome shotgun (WGS) entry which is preliminary data.</text>
</comment>
<protein>
    <submittedName>
        <fullName evidence="2">Polypeptide-transport protein FtsQ</fullName>
    </submittedName>
</protein>
<organism evidence="2 3">
    <name type="scientific">Candidatus Gottesmanbacteria bacterium GW2011_GWA1_47_8</name>
    <dbReference type="NCBI Taxonomy" id="1618438"/>
    <lineage>
        <taxon>Bacteria</taxon>
        <taxon>Candidatus Gottesmaniibacteriota</taxon>
    </lineage>
</organism>
<evidence type="ECO:0000313" key="2">
    <source>
        <dbReference type="EMBL" id="KKU80653.1"/>
    </source>
</evidence>
<keyword evidence="1" id="KW-1133">Transmembrane helix</keyword>
<reference evidence="2 3" key="1">
    <citation type="journal article" date="2015" name="Nature">
        <title>rRNA introns, odd ribosomes, and small enigmatic genomes across a large radiation of phyla.</title>
        <authorList>
            <person name="Brown C.T."/>
            <person name="Hug L.A."/>
            <person name="Thomas B.C."/>
            <person name="Sharon I."/>
            <person name="Castelle C.J."/>
            <person name="Singh A."/>
            <person name="Wilkins M.J."/>
            <person name="Williams K.H."/>
            <person name="Banfield J.F."/>
        </authorList>
    </citation>
    <scope>NUCLEOTIDE SEQUENCE [LARGE SCALE GENOMIC DNA]</scope>
</reference>
<dbReference type="Proteomes" id="UP000034212">
    <property type="component" value="Unassembled WGS sequence"/>
</dbReference>
<dbReference type="EMBL" id="LCOQ01000014">
    <property type="protein sequence ID" value="KKU80653.1"/>
    <property type="molecule type" value="Genomic_DNA"/>
</dbReference>
<accession>A0A0G1VR64</accession>